<protein>
    <submittedName>
        <fullName evidence="3">Uncharacterized protein</fullName>
    </submittedName>
</protein>
<keyword evidence="2" id="KW-0732">Signal</keyword>
<dbReference type="Proteomes" id="UP000239709">
    <property type="component" value="Chromosome"/>
</dbReference>
<dbReference type="KEGG" id="otk:C6570_04120"/>
<dbReference type="RefSeq" id="WP_106702093.1">
    <property type="nucleotide sequence ID" value="NZ_CP027666.1"/>
</dbReference>
<dbReference type="AlphaFoldDB" id="A0A2S0MCH9"/>
<evidence type="ECO:0000256" key="1">
    <source>
        <dbReference type="SAM" id="MobiDB-lite"/>
    </source>
</evidence>
<feature type="signal peptide" evidence="2">
    <location>
        <begin position="1"/>
        <end position="27"/>
    </location>
</feature>
<keyword evidence="4" id="KW-1185">Reference proteome</keyword>
<proteinExistence type="predicted"/>
<evidence type="ECO:0000313" key="4">
    <source>
        <dbReference type="Proteomes" id="UP000239709"/>
    </source>
</evidence>
<evidence type="ECO:0000256" key="2">
    <source>
        <dbReference type="SAM" id="SignalP"/>
    </source>
</evidence>
<dbReference type="EMBL" id="CP027666">
    <property type="protein sequence ID" value="AVO33530.1"/>
    <property type="molecule type" value="Genomic_DNA"/>
</dbReference>
<feature type="compositionally biased region" description="Basic and acidic residues" evidence="1">
    <location>
        <begin position="49"/>
        <end position="103"/>
    </location>
</feature>
<reference evidence="3 4" key="1">
    <citation type="submission" date="2018-03" db="EMBL/GenBank/DDBJ databases">
        <title>Genome sequencing of Ottowia sp.</title>
        <authorList>
            <person name="Kim S.-J."/>
            <person name="Heo J."/>
            <person name="Kwon S.-W."/>
        </authorList>
    </citation>
    <scope>NUCLEOTIDE SEQUENCE [LARGE SCALE GENOMIC DNA]</scope>
    <source>
        <strain evidence="3 4">KADR8-3</strain>
    </source>
</reference>
<organism evidence="3 4">
    <name type="scientific">Ottowia oryzae</name>
    <dbReference type="NCBI Taxonomy" id="2109914"/>
    <lineage>
        <taxon>Bacteria</taxon>
        <taxon>Pseudomonadati</taxon>
        <taxon>Pseudomonadota</taxon>
        <taxon>Betaproteobacteria</taxon>
        <taxon>Burkholderiales</taxon>
        <taxon>Comamonadaceae</taxon>
        <taxon>Ottowia</taxon>
    </lineage>
</organism>
<evidence type="ECO:0000313" key="3">
    <source>
        <dbReference type="EMBL" id="AVO33530.1"/>
    </source>
</evidence>
<feature type="region of interest" description="Disordered" evidence="1">
    <location>
        <begin position="30"/>
        <end position="122"/>
    </location>
</feature>
<sequence length="122" mass="14405">MKFNLFQATRTGLLVAAAVLATGAAMAQDSPGAAKGFDYWGRANGNTNHDNHWRRESFQERAERRRLERERERYDRDRFNREGYDRRRHDREPRNDFDVDRRRFGPNGQPIQPYNRPHSDGG</sequence>
<feature type="chain" id="PRO_5015515393" evidence="2">
    <location>
        <begin position="28"/>
        <end position="122"/>
    </location>
</feature>
<name>A0A2S0MCH9_9BURK</name>
<accession>A0A2S0MCH9</accession>
<gene>
    <name evidence="3" type="ORF">C6570_04120</name>
</gene>